<organism evidence="2 3">
    <name type="scientific">Sphaerisporangium melleum</name>
    <dbReference type="NCBI Taxonomy" id="321316"/>
    <lineage>
        <taxon>Bacteria</taxon>
        <taxon>Bacillati</taxon>
        <taxon>Actinomycetota</taxon>
        <taxon>Actinomycetes</taxon>
        <taxon>Streptosporangiales</taxon>
        <taxon>Streptosporangiaceae</taxon>
        <taxon>Sphaerisporangium</taxon>
    </lineage>
</organism>
<proteinExistence type="predicted"/>
<dbReference type="SUPFAM" id="SSF47413">
    <property type="entry name" value="lambda repressor-like DNA-binding domains"/>
    <property type="match status" value="1"/>
</dbReference>
<gene>
    <name evidence="2" type="ORF">GCM10007964_01370</name>
</gene>
<accession>A0A917VC90</accession>
<dbReference type="Pfam" id="PF13560">
    <property type="entry name" value="HTH_31"/>
    <property type="match status" value="1"/>
</dbReference>
<dbReference type="SMART" id="SM00530">
    <property type="entry name" value="HTH_XRE"/>
    <property type="match status" value="1"/>
</dbReference>
<dbReference type="RefSeq" id="WP_203967884.1">
    <property type="nucleotide sequence ID" value="NZ_BMNT01000001.1"/>
</dbReference>
<dbReference type="InterPro" id="IPR001387">
    <property type="entry name" value="Cro/C1-type_HTH"/>
</dbReference>
<dbReference type="GO" id="GO:0003677">
    <property type="term" value="F:DNA binding"/>
    <property type="evidence" value="ECO:0007669"/>
    <property type="project" value="InterPro"/>
</dbReference>
<evidence type="ECO:0000313" key="3">
    <source>
        <dbReference type="Proteomes" id="UP000645217"/>
    </source>
</evidence>
<dbReference type="CDD" id="cd00093">
    <property type="entry name" value="HTH_XRE"/>
    <property type="match status" value="1"/>
</dbReference>
<sequence length="94" mass="10065">MNEADVRAIVRDELAQAGAGRTGSLAAQIRQAREAAGLSQKELAGRFGNSQPHMHRIEVGRGFLTCDDLDRLAALLGKRVVLVDLPEEVSDAQG</sequence>
<reference evidence="2" key="1">
    <citation type="journal article" date="2014" name="Int. J. Syst. Evol. Microbiol.">
        <title>Complete genome sequence of Corynebacterium casei LMG S-19264T (=DSM 44701T), isolated from a smear-ripened cheese.</title>
        <authorList>
            <consortium name="US DOE Joint Genome Institute (JGI-PGF)"/>
            <person name="Walter F."/>
            <person name="Albersmeier A."/>
            <person name="Kalinowski J."/>
            <person name="Ruckert C."/>
        </authorList>
    </citation>
    <scope>NUCLEOTIDE SEQUENCE</scope>
    <source>
        <strain evidence="2">JCM 13064</strain>
    </source>
</reference>
<dbReference type="InterPro" id="IPR010982">
    <property type="entry name" value="Lambda_DNA-bd_dom_sf"/>
</dbReference>
<dbReference type="AlphaFoldDB" id="A0A917VC90"/>
<name>A0A917VC90_9ACTN</name>
<dbReference type="EMBL" id="BMNT01000001">
    <property type="protein sequence ID" value="GGK61948.1"/>
    <property type="molecule type" value="Genomic_DNA"/>
</dbReference>
<dbReference type="Gene3D" id="1.10.260.40">
    <property type="entry name" value="lambda repressor-like DNA-binding domains"/>
    <property type="match status" value="1"/>
</dbReference>
<feature type="domain" description="HTH cro/C1-type" evidence="1">
    <location>
        <begin position="29"/>
        <end position="83"/>
    </location>
</feature>
<evidence type="ECO:0000259" key="1">
    <source>
        <dbReference type="PROSITE" id="PS50943"/>
    </source>
</evidence>
<comment type="caution">
    <text evidence="2">The sequence shown here is derived from an EMBL/GenBank/DDBJ whole genome shotgun (WGS) entry which is preliminary data.</text>
</comment>
<keyword evidence="3" id="KW-1185">Reference proteome</keyword>
<reference evidence="2" key="2">
    <citation type="submission" date="2020-09" db="EMBL/GenBank/DDBJ databases">
        <authorList>
            <person name="Sun Q."/>
            <person name="Ohkuma M."/>
        </authorList>
    </citation>
    <scope>NUCLEOTIDE SEQUENCE</scope>
    <source>
        <strain evidence="2">JCM 13064</strain>
    </source>
</reference>
<dbReference type="PROSITE" id="PS50943">
    <property type="entry name" value="HTH_CROC1"/>
    <property type="match status" value="1"/>
</dbReference>
<evidence type="ECO:0000313" key="2">
    <source>
        <dbReference type="EMBL" id="GGK61948.1"/>
    </source>
</evidence>
<protein>
    <recommendedName>
        <fullName evidence="1">HTH cro/C1-type domain-containing protein</fullName>
    </recommendedName>
</protein>
<dbReference type="Proteomes" id="UP000645217">
    <property type="component" value="Unassembled WGS sequence"/>
</dbReference>